<name>A0A5C5WDK7_9BACT</name>
<dbReference type="GO" id="GO:0016787">
    <property type="term" value="F:hydrolase activity"/>
    <property type="evidence" value="ECO:0007669"/>
    <property type="project" value="UniProtKB-KW"/>
</dbReference>
<sequence>MCLLITCEGGGNAVPASLQQGLRATSQSGKRTRRPSMPADLQGDSAARWAAERLSKQLGAPLIANEFSPHLVDVRRSLHHRSLFSTPCRQWSVEDRDVLLTEIYHPYREMVERKIDSMLNRYTYMVHLSIRSFAFRGPKGKPRRTDVGLLYDPSRNDEVDLCLDWIDEMYDQAPMLKVRRNYPGRGINDSLTKSMRGIFNSRPYLGIDVWLNRAWSSRHVQLRDEALDGLASSLRSLVLESNVESDSAAA</sequence>
<comment type="caution">
    <text evidence="2">The sequence shown here is derived from an EMBL/GenBank/DDBJ whole genome shotgun (WGS) entry which is preliminary data.</text>
</comment>
<reference evidence="2 3" key="1">
    <citation type="submission" date="2019-02" db="EMBL/GenBank/DDBJ databases">
        <title>Deep-cultivation of Planctomycetes and their phenomic and genomic characterization uncovers novel biology.</title>
        <authorList>
            <person name="Wiegand S."/>
            <person name="Jogler M."/>
            <person name="Boedeker C."/>
            <person name="Pinto D."/>
            <person name="Vollmers J."/>
            <person name="Rivas-Marin E."/>
            <person name="Kohn T."/>
            <person name="Peeters S.H."/>
            <person name="Heuer A."/>
            <person name="Rast P."/>
            <person name="Oberbeckmann S."/>
            <person name="Bunk B."/>
            <person name="Jeske O."/>
            <person name="Meyerdierks A."/>
            <person name="Storesund J.E."/>
            <person name="Kallscheuer N."/>
            <person name="Luecker S."/>
            <person name="Lage O.M."/>
            <person name="Pohl T."/>
            <person name="Merkel B.J."/>
            <person name="Hornburger P."/>
            <person name="Mueller R.-W."/>
            <person name="Bruemmer F."/>
            <person name="Labrenz M."/>
            <person name="Spormann A.M."/>
            <person name="Op Den Camp H."/>
            <person name="Overmann J."/>
            <person name="Amann R."/>
            <person name="Jetten M.S.M."/>
            <person name="Mascher T."/>
            <person name="Medema M.H."/>
            <person name="Devos D.P."/>
            <person name="Kaster A.-K."/>
            <person name="Ovreas L."/>
            <person name="Rohde M."/>
            <person name="Galperin M.Y."/>
            <person name="Jogler C."/>
        </authorList>
    </citation>
    <scope>NUCLEOTIDE SEQUENCE [LARGE SCALE GENOMIC DNA]</scope>
    <source>
        <strain evidence="2 3">Pla22</strain>
    </source>
</reference>
<dbReference type="EMBL" id="SJPI01000004">
    <property type="protein sequence ID" value="TWT48115.1"/>
    <property type="molecule type" value="Genomic_DNA"/>
</dbReference>
<feature type="region of interest" description="Disordered" evidence="1">
    <location>
        <begin position="18"/>
        <end position="42"/>
    </location>
</feature>
<dbReference type="OrthoDB" id="9815326at2"/>
<keyword evidence="3" id="KW-1185">Reference proteome</keyword>
<keyword evidence="2" id="KW-0378">Hydrolase</keyword>
<dbReference type="Proteomes" id="UP000316598">
    <property type="component" value="Unassembled WGS sequence"/>
</dbReference>
<proteinExistence type="predicted"/>
<gene>
    <name evidence="2" type="ORF">Pla22_51160</name>
</gene>
<dbReference type="SUPFAM" id="SSF53187">
    <property type="entry name" value="Zn-dependent exopeptidases"/>
    <property type="match status" value="1"/>
</dbReference>
<dbReference type="Pfam" id="PF05013">
    <property type="entry name" value="FGase"/>
    <property type="match status" value="1"/>
</dbReference>
<dbReference type="Gene3D" id="3.40.630.40">
    <property type="entry name" value="Zn-dependent exopeptidases"/>
    <property type="match status" value="1"/>
</dbReference>
<organism evidence="2 3">
    <name type="scientific">Rubripirellula amarantea</name>
    <dbReference type="NCBI Taxonomy" id="2527999"/>
    <lineage>
        <taxon>Bacteria</taxon>
        <taxon>Pseudomonadati</taxon>
        <taxon>Planctomycetota</taxon>
        <taxon>Planctomycetia</taxon>
        <taxon>Pirellulales</taxon>
        <taxon>Pirellulaceae</taxon>
        <taxon>Rubripirellula</taxon>
    </lineage>
</organism>
<evidence type="ECO:0000256" key="1">
    <source>
        <dbReference type="SAM" id="MobiDB-lite"/>
    </source>
</evidence>
<feature type="compositionally biased region" description="Polar residues" evidence="1">
    <location>
        <begin position="18"/>
        <end position="29"/>
    </location>
</feature>
<dbReference type="RefSeq" id="WP_146517523.1">
    <property type="nucleotide sequence ID" value="NZ_SJPI01000004.1"/>
</dbReference>
<dbReference type="InterPro" id="IPR007709">
    <property type="entry name" value="N-FG_amidohydro"/>
</dbReference>
<accession>A0A5C5WDK7</accession>
<protein>
    <submittedName>
        <fullName evidence="2">N-formylglutamate amidohydrolase</fullName>
    </submittedName>
</protein>
<evidence type="ECO:0000313" key="2">
    <source>
        <dbReference type="EMBL" id="TWT48115.1"/>
    </source>
</evidence>
<dbReference type="AlphaFoldDB" id="A0A5C5WDK7"/>
<evidence type="ECO:0000313" key="3">
    <source>
        <dbReference type="Proteomes" id="UP000316598"/>
    </source>
</evidence>